<proteinExistence type="predicted"/>
<feature type="region of interest" description="Disordered" evidence="1">
    <location>
        <begin position="520"/>
        <end position="546"/>
    </location>
</feature>
<comment type="caution">
    <text evidence="2">The sequence shown here is derived from an EMBL/GenBank/DDBJ whole genome shotgun (WGS) entry which is preliminary data.</text>
</comment>
<evidence type="ECO:0000313" key="2">
    <source>
        <dbReference type="EMBL" id="KAK0551357.1"/>
    </source>
</evidence>
<feature type="compositionally biased region" description="Acidic residues" evidence="1">
    <location>
        <begin position="486"/>
        <end position="499"/>
    </location>
</feature>
<keyword evidence="3" id="KW-1185">Reference proteome</keyword>
<feature type="region of interest" description="Disordered" evidence="1">
    <location>
        <begin position="1"/>
        <end position="105"/>
    </location>
</feature>
<feature type="compositionally biased region" description="Low complexity" evidence="1">
    <location>
        <begin position="10"/>
        <end position="23"/>
    </location>
</feature>
<feature type="region of interest" description="Disordered" evidence="1">
    <location>
        <begin position="565"/>
        <end position="595"/>
    </location>
</feature>
<reference evidence="2" key="1">
    <citation type="journal article" date="2023" name="PhytoFront">
        <title>Draft Genome Resources of Seven Strains of Tilletia horrida, Causal Agent of Kernel Smut of Rice.</title>
        <authorList>
            <person name="Khanal S."/>
            <person name="Antony Babu S."/>
            <person name="Zhou X.G."/>
        </authorList>
    </citation>
    <scope>NUCLEOTIDE SEQUENCE</scope>
    <source>
        <strain evidence="2">TX6</strain>
    </source>
</reference>
<feature type="region of interest" description="Disordered" evidence="1">
    <location>
        <begin position="225"/>
        <end position="248"/>
    </location>
</feature>
<dbReference type="Proteomes" id="UP001176517">
    <property type="component" value="Unassembled WGS sequence"/>
</dbReference>
<protein>
    <submittedName>
        <fullName evidence="2">Uncharacterized protein</fullName>
    </submittedName>
</protein>
<evidence type="ECO:0000256" key="1">
    <source>
        <dbReference type="SAM" id="MobiDB-lite"/>
    </source>
</evidence>
<name>A0AAN6GS50_9BASI</name>
<feature type="compositionally biased region" description="Low complexity" evidence="1">
    <location>
        <begin position="411"/>
        <end position="426"/>
    </location>
</feature>
<evidence type="ECO:0000313" key="3">
    <source>
        <dbReference type="Proteomes" id="UP001176517"/>
    </source>
</evidence>
<dbReference type="EMBL" id="JAPDMZ010000078">
    <property type="protein sequence ID" value="KAK0551357.1"/>
    <property type="molecule type" value="Genomic_DNA"/>
</dbReference>
<sequence length="670" mass="70978">MLYKYNRNLAQSAAAAADGPSDQSPHEHSARHRSGFRTSGREHTDTSPVQDYAPDDDSSEHIHDDLQQDLIEPGFELEEEWTQAAGQSQAIPPQHPSHLGPRTMKARQSFTAAVSPVHPIIVADLPAPLSGDNSPGLYPNGLTFARRSSSTAGGPAGSLSRSESLGAQTFALPSRMNRSLSVHTPSHEKQRPWAWPADASQMNTLPPASAALEISGHASIPIPYTGVGRKRSRTGPPAPFGTASVPSAPIATSTYNRQASISGLSSLGVSGASYGYGTLTTLPMPPTQYPAAERSPMIPPNLFQSTPLPQEEFRSPPLYSTTPHSPTALRPPSSDRRSPSRYSARQLEGPSPHHPYHLSGPSHAAVAQNDRSGPSRGSGGADRGESSEAAAMAILGTSAPSNGRLNWITGSAPAMSRMHSASSRSPGLQPGKYVPAGGSPYRSQRMMHDSSTSHHSSVSETDSVPPLHLPGPTQSLYCSGELNAVGEDENEDEECENEACDCGGNGENVTMRISQFPTRDAPSLNITHPANDECHPSRTSSTDGSVSLDVPDLVGLGFKVGAIGSPSDASLKDVESDDDDDDAERAKEEEEQSNRLMRTLHPASLPLSSPIRISHHHLEAIHKGQIPGSVGSLPESMKNGSIAVSITIDSHSSPPNQLLPQSYPAHRTLI</sequence>
<dbReference type="AlphaFoldDB" id="A0AAN6GS50"/>
<feature type="compositionally biased region" description="Low complexity" evidence="1">
    <location>
        <begin position="453"/>
        <end position="464"/>
    </location>
</feature>
<gene>
    <name evidence="2" type="ORF">OC846_003318</name>
</gene>
<accession>A0AAN6GS50</accession>
<feature type="region of interest" description="Disordered" evidence="1">
    <location>
        <begin position="275"/>
        <end position="504"/>
    </location>
</feature>
<organism evidence="2 3">
    <name type="scientific">Tilletia horrida</name>
    <dbReference type="NCBI Taxonomy" id="155126"/>
    <lineage>
        <taxon>Eukaryota</taxon>
        <taxon>Fungi</taxon>
        <taxon>Dikarya</taxon>
        <taxon>Basidiomycota</taxon>
        <taxon>Ustilaginomycotina</taxon>
        <taxon>Exobasidiomycetes</taxon>
        <taxon>Tilletiales</taxon>
        <taxon>Tilletiaceae</taxon>
        <taxon>Tilletia</taxon>
    </lineage>
</organism>